<dbReference type="Proteomes" id="UP000247586">
    <property type="component" value="Chromosome"/>
</dbReference>
<evidence type="ECO:0000313" key="13">
    <source>
        <dbReference type="Proteomes" id="UP000247586"/>
    </source>
</evidence>
<evidence type="ECO:0000256" key="11">
    <source>
        <dbReference type="PROSITE-ProRule" id="PRU10077"/>
    </source>
</evidence>
<dbReference type="GO" id="GO:0005829">
    <property type="term" value="C:cytosol"/>
    <property type="evidence" value="ECO:0007669"/>
    <property type="project" value="InterPro"/>
</dbReference>
<dbReference type="InterPro" id="IPR016125">
    <property type="entry name" value="Peptidase_C15-like"/>
</dbReference>
<dbReference type="RefSeq" id="WP_054837372.1">
    <property type="nucleotide sequence ID" value="NZ_BBBA01000049.1"/>
</dbReference>
<evidence type="ECO:0000256" key="6">
    <source>
        <dbReference type="ARBA" id="ARBA00022490"/>
    </source>
</evidence>
<evidence type="ECO:0000256" key="5">
    <source>
        <dbReference type="ARBA" id="ARBA00012915"/>
    </source>
</evidence>
<dbReference type="Gene3D" id="3.40.630.20">
    <property type="entry name" value="Peptidase C15, pyroglutamyl peptidase I-like"/>
    <property type="match status" value="1"/>
</dbReference>
<evidence type="ECO:0000256" key="4">
    <source>
        <dbReference type="ARBA" id="ARBA00006641"/>
    </source>
</evidence>
<dbReference type="EMBL" id="CP029287">
    <property type="protein sequence ID" value="AWR99866.1"/>
    <property type="molecule type" value="Genomic_DNA"/>
</dbReference>
<keyword evidence="13" id="KW-1185">Reference proteome</keyword>
<dbReference type="InterPro" id="IPR036440">
    <property type="entry name" value="Peptidase_C15-like_sf"/>
</dbReference>
<evidence type="ECO:0000256" key="7">
    <source>
        <dbReference type="ARBA" id="ARBA00022670"/>
    </source>
</evidence>
<dbReference type="PROSITE" id="PS01333">
    <property type="entry name" value="PYRASE_GLU"/>
    <property type="match status" value="1"/>
</dbReference>
<feature type="active site" evidence="10">
    <location>
        <position position="78"/>
    </location>
</feature>
<dbReference type="NCBIfam" id="NF009672">
    <property type="entry name" value="PRK13193.1"/>
    <property type="match status" value="1"/>
</dbReference>
<evidence type="ECO:0000256" key="9">
    <source>
        <dbReference type="ARBA" id="ARBA00022807"/>
    </source>
</evidence>
<keyword evidence="6" id="KW-0963">Cytoplasm</keyword>
<dbReference type="PANTHER" id="PTHR23402:SF1">
    <property type="entry name" value="PYROGLUTAMYL-PEPTIDASE I"/>
    <property type="match status" value="1"/>
</dbReference>
<comment type="similarity">
    <text evidence="4">Belongs to the peptidase C15 family.</text>
</comment>
<evidence type="ECO:0000313" key="12">
    <source>
        <dbReference type="EMBL" id="AWR99866.1"/>
    </source>
</evidence>
<dbReference type="GO" id="GO:0016920">
    <property type="term" value="F:pyroglutamyl-peptidase activity"/>
    <property type="evidence" value="ECO:0007669"/>
    <property type="project" value="UniProtKB-EC"/>
</dbReference>
<evidence type="ECO:0000256" key="2">
    <source>
        <dbReference type="ARBA" id="ARBA00002280"/>
    </source>
</evidence>
<dbReference type="PROSITE" id="PS01334">
    <property type="entry name" value="PYRASE_CYS"/>
    <property type="match status" value="1"/>
</dbReference>
<comment type="catalytic activity">
    <reaction evidence="1 10">
        <text>Release of an N-terminal pyroglutamyl group from a polypeptide, the second amino acid generally not being Pro.</text>
        <dbReference type="EC" id="3.4.19.3"/>
    </reaction>
</comment>
<dbReference type="PRINTS" id="PR00706">
    <property type="entry name" value="PYROGLUPTASE"/>
</dbReference>
<accession>A0A2U9IUY7</accession>
<dbReference type="GO" id="GO:0006508">
    <property type="term" value="P:proteolysis"/>
    <property type="evidence" value="ECO:0007669"/>
    <property type="project" value="UniProtKB-KW"/>
</dbReference>
<comment type="function">
    <text evidence="2">Removes 5-oxoproline from various penultimate amino acid residues except L-proline.</text>
</comment>
<organism evidence="12 13">
    <name type="scientific">Metallosphaera hakonensis JCM 8857 = DSM 7519</name>
    <dbReference type="NCBI Taxonomy" id="1293036"/>
    <lineage>
        <taxon>Archaea</taxon>
        <taxon>Thermoproteota</taxon>
        <taxon>Thermoprotei</taxon>
        <taxon>Sulfolobales</taxon>
        <taxon>Sulfolobaceae</taxon>
        <taxon>Metallosphaera</taxon>
    </lineage>
</organism>
<dbReference type="InterPro" id="IPR000816">
    <property type="entry name" value="Peptidase_C15"/>
</dbReference>
<evidence type="ECO:0000256" key="8">
    <source>
        <dbReference type="ARBA" id="ARBA00022801"/>
    </source>
</evidence>
<dbReference type="PIRSF" id="PIRSF015592">
    <property type="entry name" value="Prld-crbxl_pptds"/>
    <property type="match status" value="1"/>
</dbReference>
<dbReference type="STRING" id="1293036.GCA_001315825_02921"/>
<dbReference type="InterPro" id="IPR033694">
    <property type="entry name" value="PGPEP1_Cys_AS"/>
</dbReference>
<comment type="subcellular location">
    <subcellularLocation>
        <location evidence="3">Cytoplasm</location>
    </subcellularLocation>
</comment>
<dbReference type="CDD" id="cd00501">
    <property type="entry name" value="Peptidase_C15"/>
    <property type="match status" value="1"/>
</dbReference>
<sequence length="206" mass="22632">MILLFGFEPFQEYRENPAELIVRSLDGFSVGGERVRGVVLPVEYDKVEKIISSHITELKPILTLGIGLAPGRAKLTPEKVALNYKYSKEPDNSGTKGKGERIDPAGPDGIFNNLPVEDLVDYLNSKGIPAELSLSAGSYLCNMAMYIIVREAKRLGSFGGFIHVPCHEELAAKLGRQVPSMSLETMKRGITLSLEFLLNAVRPRSN</sequence>
<dbReference type="OrthoDB" id="39672at2157"/>
<dbReference type="InterPro" id="IPR033693">
    <property type="entry name" value="PGPEP1_Glu_AS"/>
</dbReference>
<gene>
    <name evidence="12" type="ORF">DFR87_09385</name>
</gene>
<dbReference type="Pfam" id="PF01470">
    <property type="entry name" value="Peptidase_C15"/>
    <property type="match status" value="1"/>
</dbReference>
<evidence type="ECO:0000256" key="1">
    <source>
        <dbReference type="ARBA" id="ARBA00001770"/>
    </source>
</evidence>
<evidence type="ECO:0000256" key="3">
    <source>
        <dbReference type="ARBA" id="ARBA00004496"/>
    </source>
</evidence>
<dbReference type="AlphaFoldDB" id="A0A2U9IUY7"/>
<proteinExistence type="inferred from homology"/>
<feature type="active site" evidence="11">
    <location>
        <position position="141"/>
    </location>
</feature>
<protein>
    <recommendedName>
        <fullName evidence="5 10">Pyroglutamyl-peptidase I</fullName>
        <ecNumber evidence="5 10">3.4.19.3</ecNumber>
    </recommendedName>
</protein>
<dbReference type="EC" id="3.4.19.3" evidence="5 10"/>
<keyword evidence="7" id="KW-0645">Protease</keyword>
<dbReference type="GeneID" id="36835553"/>
<dbReference type="SUPFAM" id="SSF53182">
    <property type="entry name" value="Pyrrolidone carboxyl peptidase (pyroglutamate aminopeptidase)"/>
    <property type="match status" value="1"/>
</dbReference>
<dbReference type="PANTHER" id="PTHR23402">
    <property type="entry name" value="PROTEASE FAMILY C15 PYROGLUTAMYL-PEPTIDASE I-RELATED"/>
    <property type="match status" value="1"/>
</dbReference>
<dbReference type="KEGG" id="mhk:DFR87_09385"/>
<evidence type="ECO:0000256" key="10">
    <source>
        <dbReference type="PROSITE-ProRule" id="PRU10076"/>
    </source>
</evidence>
<keyword evidence="9" id="KW-0788">Thiol protease</keyword>
<keyword evidence="8 12" id="KW-0378">Hydrolase</keyword>
<reference evidence="12" key="1">
    <citation type="submission" date="2018-05" db="EMBL/GenBank/DDBJ databases">
        <title>Complete Genome Sequences of Extremely Thermoacidophilic, Metal-Mobilizing Type-Strain Members of the Archaeal Family Sulfolobaceae: Acidianus brierleyi DSM-1651T, Acidianus sulfidivorans DSM-18786T, Metallosphaera hakonensis DSM-7519T, and Metallosphaera prunae DSM-10039T.</title>
        <authorList>
            <person name="Counts J.A."/>
            <person name="Kelly R.M."/>
        </authorList>
    </citation>
    <scope>NUCLEOTIDE SEQUENCE [LARGE SCALE GENOMIC DNA]</scope>
    <source>
        <strain evidence="12">HO1-1</strain>
    </source>
</reference>
<name>A0A2U9IUY7_9CREN</name>